<dbReference type="OMA" id="FQYSDCS"/>
<feature type="compositionally biased region" description="Basic and acidic residues" evidence="4">
    <location>
        <begin position="413"/>
        <end position="438"/>
    </location>
</feature>
<dbReference type="SUPFAM" id="SSF52540">
    <property type="entry name" value="P-loop containing nucleoside triphosphate hydrolases"/>
    <property type="match status" value="1"/>
</dbReference>
<evidence type="ECO:0000256" key="3">
    <source>
        <dbReference type="ARBA" id="ARBA00022821"/>
    </source>
</evidence>
<dbReference type="InterPro" id="IPR027417">
    <property type="entry name" value="P-loop_NTPase"/>
</dbReference>
<dbReference type="SUPFAM" id="SSF52058">
    <property type="entry name" value="L domain-like"/>
    <property type="match status" value="1"/>
</dbReference>
<dbReference type="PRINTS" id="PR00364">
    <property type="entry name" value="DISEASERSIST"/>
</dbReference>
<dbReference type="InterPro" id="IPR032675">
    <property type="entry name" value="LRR_dom_sf"/>
</dbReference>
<evidence type="ECO:0008006" key="10">
    <source>
        <dbReference type="Google" id="ProtNLM"/>
    </source>
</evidence>
<dbReference type="Gramene" id="AUR62018424-RA">
    <property type="protein sequence ID" value="AUR62018424-RA:cds"/>
    <property type="gene ID" value="AUR62018424"/>
</dbReference>
<proteinExistence type="predicted"/>
<dbReference type="Proteomes" id="UP000596660">
    <property type="component" value="Unplaced"/>
</dbReference>
<evidence type="ECO:0000313" key="9">
    <source>
        <dbReference type="Proteomes" id="UP000596660"/>
    </source>
</evidence>
<dbReference type="Pfam" id="PF23598">
    <property type="entry name" value="LRR_14"/>
    <property type="match status" value="1"/>
</dbReference>
<reference evidence="8" key="1">
    <citation type="journal article" date="2017" name="Nature">
        <title>The genome of Chenopodium quinoa.</title>
        <authorList>
            <person name="Jarvis D.E."/>
            <person name="Ho Y.S."/>
            <person name="Lightfoot D.J."/>
            <person name="Schmoeckel S.M."/>
            <person name="Li B."/>
            <person name="Borm T.J.A."/>
            <person name="Ohyanagi H."/>
            <person name="Mineta K."/>
            <person name="Michell C.T."/>
            <person name="Saber N."/>
            <person name="Kharbatia N.M."/>
            <person name="Rupper R.R."/>
            <person name="Sharp A.R."/>
            <person name="Dally N."/>
            <person name="Boughton B.A."/>
            <person name="Woo Y.H."/>
            <person name="Gao G."/>
            <person name="Schijlen E.G.W.M."/>
            <person name="Guo X."/>
            <person name="Momin A.A."/>
            <person name="Negrao S."/>
            <person name="Al-Babili S."/>
            <person name="Gehring C."/>
            <person name="Roessner U."/>
            <person name="Jung C."/>
            <person name="Murphy K."/>
            <person name="Arold S.T."/>
            <person name="Gojobori T."/>
            <person name="van der Linden C.G."/>
            <person name="van Loo E.N."/>
            <person name="Jellen E.N."/>
            <person name="Maughan P.J."/>
            <person name="Tester M."/>
        </authorList>
    </citation>
    <scope>NUCLEOTIDE SEQUENCE [LARGE SCALE GENOMIC DNA]</scope>
    <source>
        <strain evidence="8">cv. PI 614886</strain>
    </source>
</reference>
<dbReference type="Pfam" id="PF00931">
    <property type="entry name" value="NB-ARC"/>
    <property type="match status" value="1"/>
</dbReference>
<evidence type="ECO:0000313" key="8">
    <source>
        <dbReference type="EnsemblPlants" id="AUR62018424-RA:cds"/>
    </source>
</evidence>
<keyword evidence="9" id="KW-1185">Reference proteome</keyword>
<dbReference type="GO" id="GO:0006952">
    <property type="term" value="P:defense response"/>
    <property type="evidence" value="ECO:0007669"/>
    <property type="project" value="UniProtKB-KW"/>
</dbReference>
<evidence type="ECO:0000259" key="6">
    <source>
        <dbReference type="Pfam" id="PF23598"/>
    </source>
</evidence>
<feature type="domain" description="R13L1/DRL21-like LRR repeat region" evidence="7">
    <location>
        <begin position="650"/>
        <end position="769"/>
    </location>
</feature>
<protein>
    <recommendedName>
        <fullName evidence="10">NB-ARC domain-containing protein</fullName>
    </recommendedName>
</protein>
<feature type="domain" description="Disease resistance R13L4/SHOC-2-like LRR" evidence="6">
    <location>
        <begin position="517"/>
        <end position="594"/>
    </location>
</feature>
<keyword evidence="2" id="KW-0677">Repeat</keyword>
<organism evidence="8 9">
    <name type="scientific">Chenopodium quinoa</name>
    <name type="common">Quinoa</name>
    <dbReference type="NCBI Taxonomy" id="63459"/>
    <lineage>
        <taxon>Eukaryota</taxon>
        <taxon>Viridiplantae</taxon>
        <taxon>Streptophyta</taxon>
        <taxon>Embryophyta</taxon>
        <taxon>Tracheophyta</taxon>
        <taxon>Spermatophyta</taxon>
        <taxon>Magnoliopsida</taxon>
        <taxon>eudicotyledons</taxon>
        <taxon>Gunneridae</taxon>
        <taxon>Pentapetalae</taxon>
        <taxon>Caryophyllales</taxon>
        <taxon>Chenopodiaceae</taxon>
        <taxon>Chenopodioideae</taxon>
        <taxon>Atripliceae</taxon>
        <taxon>Chenopodium</taxon>
    </lineage>
</organism>
<dbReference type="InterPro" id="IPR055414">
    <property type="entry name" value="LRR_R13L4/SHOC2-like"/>
</dbReference>
<dbReference type="AlphaFoldDB" id="A0A803LT80"/>
<dbReference type="PANTHER" id="PTHR36766">
    <property type="entry name" value="PLANT BROAD-SPECTRUM MILDEW RESISTANCE PROTEIN RPW8"/>
    <property type="match status" value="1"/>
</dbReference>
<evidence type="ECO:0000256" key="2">
    <source>
        <dbReference type="ARBA" id="ARBA00022737"/>
    </source>
</evidence>
<keyword evidence="1" id="KW-0433">Leucine-rich repeat</keyword>
<feature type="region of interest" description="Disordered" evidence="4">
    <location>
        <begin position="409"/>
        <end position="438"/>
    </location>
</feature>
<dbReference type="InterPro" id="IPR002182">
    <property type="entry name" value="NB-ARC"/>
</dbReference>
<dbReference type="GO" id="GO:0043531">
    <property type="term" value="F:ADP binding"/>
    <property type="evidence" value="ECO:0007669"/>
    <property type="project" value="InterPro"/>
</dbReference>
<accession>A0A803LT80</accession>
<keyword evidence="3" id="KW-0611">Plant defense</keyword>
<dbReference type="InterPro" id="IPR056789">
    <property type="entry name" value="LRR_R13L1-DRL21"/>
</dbReference>
<feature type="domain" description="NB-ARC" evidence="5">
    <location>
        <begin position="72"/>
        <end position="249"/>
    </location>
</feature>
<evidence type="ECO:0000256" key="4">
    <source>
        <dbReference type="SAM" id="MobiDB-lite"/>
    </source>
</evidence>
<dbReference type="Pfam" id="PF25019">
    <property type="entry name" value="LRR_R13L1-DRL21"/>
    <property type="match status" value="1"/>
</dbReference>
<sequence length="904" mass="102717">MFRKKGDAGFIRSYWTRWGMSSKLRELQNKLNSLTNVSDQFTPRSHGVSDKTYLRIDKEPMIAPDNDSFRRKQDKENIIQRLLHPSNSSVVVIAGMFGVGKTTLAHVVKNDSRIQHYFDHKLWVSVSGDFNLMKVLCSIILNLQLEQTQEVNSSLSPPEQQYARLFLGLCKERRVLIVLDDLCSFRKSQDWEDFQSLLLNPSCGFGILITTRNPKVATTITSLSSITSASYHLQQMSDEDCGSIIEKKAVLSGVNKRMFCGRRMSEVIAVQIAQKFCKGLPLVANVIGHQLSLKEDHSWPSKLSKDLWTMPEFRELIFPTLKLNYSDFSIFLKNCYPYFSLFPLVYDYTKDDLVRLWLAEGYVKPQVAGFQYSDCSEYSVFEELGNYYFDTRRRPRPDGRTVRQRAVGEVVTGEDRGPTNRATEDASQHISEERKADGGRSTGVMVEYSSEDGAVLLQFFLDEQFVGACSSGNVNGDSSYGVTTQYRNSRHLSLLSPSIPMRIWRDIERYSEGLRTILSLREHLSIGQLSYTLFLKLQSLRVLNLSGTDISELPESMGKLKHLRLLDVSNTNIQEFPTSTTDLYMLQFLKADQCPLLLQLPKKMRKLVHLLHLEVDIKSLSSMPPSIGKLTNLCTLPAFIVGRKNGYKVTELKDMKYLQGSICVTNLENVSEVDAKEELLRNKPFLKRVELEWNKYLANQSERILSGFIPHENLEELQITGYSGTQFPSWISSRECTLTSIYLLRCDQCTILPALGQLQHLKTLLIEEMHCIEYIDNRFSGGGVAAFPSLESLKFQDMMSLKRWEGLQATQMPCLGELNITDCPNLSVLPSLHLLCSLVKLEISYCPVLQALPEGGFPLSMETLIIVQCDLLKQRCLPGQGDWEKIKAVRKVLVDFVRIQTLAG</sequence>
<evidence type="ECO:0000259" key="7">
    <source>
        <dbReference type="Pfam" id="PF25019"/>
    </source>
</evidence>
<evidence type="ECO:0000259" key="5">
    <source>
        <dbReference type="Pfam" id="PF00931"/>
    </source>
</evidence>
<dbReference type="Gene3D" id="3.40.50.300">
    <property type="entry name" value="P-loop containing nucleotide triphosphate hydrolases"/>
    <property type="match status" value="1"/>
</dbReference>
<dbReference type="Gene3D" id="3.80.10.10">
    <property type="entry name" value="Ribonuclease Inhibitor"/>
    <property type="match status" value="2"/>
</dbReference>
<dbReference type="PANTHER" id="PTHR36766:SF70">
    <property type="entry name" value="DISEASE RESISTANCE PROTEIN RGA4"/>
    <property type="match status" value="1"/>
</dbReference>
<name>A0A803LT80_CHEQI</name>
<reference evidence="8" key="2">
    <citation type="submission" date="2021-03" db="UniProtKB">
        <authorList>
            <consortium name="EnsemblPlants"/>
        </authorList>
    </citation>
    <scope>IDENTIFICATION</scope>
</reference>
<evidence type="ECO:0000256" key="1">
    <source>
        <dbReference type="ARBA" id="ARBA00022614"/>
    </source>
</evidence>
<dbReference type="EnsemblPlants" id="AUR62018424-RA">
    <property type="protein sequence ID" value="AUR62018424-RA:cds"/>
    <property type="gene ID" value="AUR62018424"/>
</dbReference>